<keyword evidence="2" id="KW-0966">Cell projection</keyword>
<dbReference type="AlphaFoldDB" id="A0A1W1WT99"/>
<organism evidence="2 3">
    <name type="scientific">Nitratiruptor tergarcus DSM 16512</name>
    <dbReference type="NCBI Taxonomy" id="1069081"/>
    <lineage>
        <taxon>Bacteria</taxon>
        <taxon>Pseudomonadati</taxon>
        <taxon>Campylobacterota</taxon>
        <taxon>Epsilonproteobacteria</taxon>
        <taxon>Nautiliales</taxon>
        <taxon>Nitratiruptoraceae</taxon>
        <taxon>Nitratiruptor</taxon>
    </lineage>
</organism>
<feature type="domain" description="Flagellar protein FlgJ N-terminal" evidence="1">
    <location>
        <begin position="35"/>
        <end position="81"/>
    </location>
</feature>
<keyword evidence="2" id="KW-0282">Flagellum</keyword>
<protein>
    <submittedName>
        <fullName evidence="2">Flagellar protein FlgJ</fullName>
    </submittedName>
</protein>
<dbReference type="Proteomes" id="UP000192602">
    <property type="component" value="Unassembled WGS sequence"/>
</dbReference>
<proteinExistence type="predicted"/>
<dbReference type="InterPro" id="IPR019301">
    <property type="entry name" value="Flagellar_prot_FlgJ_N"/>
</dbReference>
<keyword evidence="3" id="KW-1185">Reference proteome</keyword>
<dbReference type="OrthoDB" id="289937at2"/>
<evidence type="ECO:0000313" key="2">
    <source>
        <dbReference type="EMBL" id="SMC09280.1"/>
    </source>
</evidence>
<evidence type="ECO:0000259" key="1">
    <source>
        <dbReference type="Pfam" id="PF10135"/>
    </source>
</evidence>
<evidence type="ECO:0000313" key="3">
    <source>
        <dbReference type="Proteomes" id="UP000192602"/>
    </source>
</evidence>
<dbReference type="EMBL" id="FWWZ01000001">
    <property type="protein sequence ID" value="SMC09280.1"/>
    <property type="molecule type" value="Genomic_DNA"/>
</dbReference>
<reference evidence="3" key="1">
    <citation type="submission" date="2017-04" db="EMBL/GenBank/DDBJ databases">
        <authorList>
            <person name="Varghese N."/>
            <person name="Submissions S."/>
        </authorList>
    </citation>
    <scope>NUCLEOTIDE SEQUENCE [LARGE SCALE GENOMIC DNA]</scope>
    <source>
        <strain evidence="3">DSM 16512</strain>
    </source>
</reference>
<sequence>MKVEAYWDIAKLSQIKSSQMATKAFEEEFVHMFLKEVRKTLPQGMLLGNSFSSKMYLDMVDMQLAKAISDSDALGIKEYIEAALKEYEKNSK</sequence>
<accession>A0A1W1WT99</accession>
<keyword evidence="2" id="KW-0969">Cilium</keyword>
<dbReference type="RefSeq" id="WP_084275516.1">
    <property type="nucleotide sequence ID" value="NZ_AP026671.1"/>
</dbReference>
<name>A0A1W1WT99_9BACT</name>
<dbReference type="STRING" id="1069081.SAMN05660197_1086"/>
<gene>
    <name evidence="2" type="ORF">SAMN05660197_1086</name>
</gene>
<dbReference type="Pfam" id="PF10135">
    <property type="entry name" value="Rod-binding"/>
    <property type="match status" value="1"/>
</dbReference>